<evidence type="ECO:0000256" key="3">
    <source>
        <dbReference type="ARBA" id="ARBA00022801"/>
    </source>
</evidence>
<organism evidence="8">
    <name type="scientific">marine sediment metagenome</name>
    <dbReference type="NCBI Taxonomy" id="412755"/>
    <lineage>
        <taxon>unclassified sequences</taxon>
        <taxon>metagenomes</taxon>
        <taxon>ecological metagenomes</taxon>
    </lineage>
</organism>
<dbReference type="PANTHER" id="PTHR23344:SF50">
    <property type="entry name" value="GP-PDE DOMAIN-CONTAINING PROTEIN"/>
    <property type="match status" value="1"/>
</dbReference>
<dbReference type="PANTHER" id="PTHR23344">
    <property type="entry name" value="GLYCEROPHOSPHORYL DIESTER PHOSPHODIESTERASE"/>
    <property type="match status" value="1"/>
</dbReference>
<feature type="non-terminal residue" evidence="8">
    <location>
        <position position="1"/>
    </location>
</feature>
<name>X1VYB1_9ZZZZ</name>
<dbReference type="InterPro" id="IPR017946">
    <property type="entry name" value="PLC-like_Pdiesterase_TIM-brl"/>
</dbReference>
<accession>X1VYB1</accession>
<proteinExistence type="predicted"/>
<keyword evidence="4" id="KW-1133">Transmembrane helix</keyword>
<dbReference type="InterPro" id="IPR030395">
    <property type="entry name" value="GP_PDE_dom"/>
</dbReference>
<dbReference type="AlphaFoldDB" id="X1VYB1"/>
<feature type="non-terminal residue" evidence="8">
    <location>
        <position position="191"/>
    </location>
</feature>
<comment type="subcellular location">
    <subcellularLocation>
        <location evidence="1">Membrane</location>
        <topology evidence="1">Multi-pass membrane protein</topology>
    </subcellularLocation>
</comment>
<gene>
    <name evidence="8" type="ORF">S12H4_58043</name>
</gene>
<evidence type="ECO:0000256" key="6">
    <source>
        <dbReference type="ARBA" id="ARBA00023180"/>
    </source>
</evidence>
<evidence type="ECO:0000256" key="1">
    <source>
        <dbReference type="ARBA" id="ARBA00004141"/>
    </source>
</evidence>
<keyword evidence="3" id="KW-0378">Hydrolase</keyword>
<dbReference type="Gene3D" id="3.20.20.190">
    <property type="entry name" value="Phosphatidylinositol (PI) phosphodiesterase"/>
    <property type="match status" value="1"/>
</dbReference>
<dbReference type="GO" id="GO:0016020">
    <property type="term" value="C:membrane"/>
    <property type="evidence" value="ECO:0007669"/>
    <property type="project" value="UniProtKB-SubCell"/>
</dbReference>
<sequence>NVISGDLPPKPDIIAHRGASHLAPENTIVAGELAVEHGAVGWEVDIRISVDGELILMHDDTLTRTTNVEDVFPNRKNDRTETFTLSELRQLDAGSWFVEKDPYGALAFGRISKEDGDNYRGIQIPTFEEILNFTRDNDFIIDFDTKLPSSSHLYSDVYFETILNETIESGINLTKVMIFTSDAEWIDLINQ</sequence>
<feature type="domain" description="GP-PDE" evidence="7">
    <location>
        <begin position="11"/>
        <end position="191"/>
    </location>
</feature>
<dbReference type="Pfam" id="PF03009">
    <property type="entry name" value="GDPD"/>
    <property type="match status" value="1"/>
</dbReference>
<dbReference type="GO" id="GO:0006629">
    <property type="term" value="P:lipid metabolic process"/>
    <property type="evidence" value="ECO:0007669"/>
    <property type="project" value="InterPro"/>
</dbReference>
<evidence type="ECO:0000256" key="4">
    <source>
        <dbReference type="ARBA" id="ARBA00022989"/>
    </source>
</evidence>
<evidence type="ECO:0000256" key="2">
    <source>
        <dbReference type="ARBA" id="ARBA00022692"/>
    </source>
</evidence>
<dbReference type="PROSITE" id="PS51704">
    <property type="entry name" value="GP_PDE"/>
    <property type="match status" value="1"/>
</dbReference>
<evidence type="ECO:0000259" key="7">
    <source>
        <dbReference type="PROSITE" id="PS51704"/>
    </source>
</evidence>
<keyword evidence="5" id="KW-0472">Membrane</keyword>
<comment type="caution">
    <text evidence="8">The sequence shown here is derived from an EMBL/GenBank/DDBJ whole genome shotgun (WGS) entry which is preliminary data.</text>
</comment>
<keyword evidence="6" id="KW-0325">Glycoprotein</keyword>
<dbReference type="EMBL" id="BARW01037639">
    <property type="protein sequence ID" value="GAJ17130.1"/>
    <property type="molecule type" value="Genomic_DNA"/>
</dbReference>
<dbReference type="SUPFAM" id="SSF51695">
    <property type="entry name" value="PLC-like phosphodiesterases"/>
    <property type="match status" value="1"/>
</dbReference>
<evidence type="ECO:0000256" key="5">
    <source>
        <dbReference type="ARBA" id="ARBA00023136"/>
    </source>
</evidence>
<reference evidence="8" key="1">
    <citation type="journal article" date="2014" name="Front. Microbiol.">
        <title>High frequency of phylogenetically diverse reductive dehalogenase-homologous genes in deep subseafloor sedimentary metagenomes.</title>
        <authorList>
            <person name="Kawai M."/>
            <person name="Futagami T."/>
            <person name="Toyoda A."/>
            <person name="Takaki Y."/>
            <person name="Nishi S."/>
            <person name="Hori S."/>
            <person name="Arai W."/>
            <person name="Tsubouchi T."/>
            <person name="Morono Y."/>
            <person name="Uchiyama I."/>
            <person name="Ito T."/>
            <person name="Fujiyama A."/>
            <person name="Inagaki F."/>
            <person name="Takami H."/>
        </authorList>
    </citation>
    <scope>NUCLEOTIDE SEQUENCE</scope>
    <source>
        <strain evidence="8">Expedition CK06-06</strain>
    </source>
</reference>
<keyword evidence="2" id="KW-0812">Transmembrane</keyword>
<protein>
    <recommendedName>
        <fullName evidence="7">GP-PDE domain-containing protein</fullName>
    </recommendedName>
</protein>
<evidence type="ECO:0000313" key="8">
    <source>
        <dbReference type="EMBL" id="GAJ17130.1"/>
    </source>
</evidence>
<dbReference type="GO" id="GO:0008081">
    <property type="term" value="F:phosphoric diester hydrolase activity"/>
    <property type="evidence" value="ECO:0007669"/>
    <property type="project" value="InterPro"/>
</dbReference>